<dbReference type="SMART" id="SM01321">
    <property type="entry name" value="Y1_Tnp"/>
    <property type="match status" value="1"/>
</dbReference>
<organism evidence="2 3">
    <name type="scientific">Hymenobacter antarcticus</name>
    <dbReference type="NCBI Taxonomy" id="486270"/>
    <lineage>
        <taxon>Bacteria</taxon>
        <taxon>Pseudomonadati</taxon>
        <taxon>Bacteroidota</taxon>
        <taxon>Cytophagia</taxon>
        <taxon>Cytophagales</taxon>
        <taxon>Hymenobacteraceae</taxon>
        <taxon>Hymenobacter</taxon>
    </lineage>
</organism>
<dbReference type="SUPFAM" id="SSF143422">
    <property type="entry name" value="Transposase IS200-like"/>
    <property type="match status" value="1"/>
</dbReference>
<comment type="caution">
    <text evidence="2">The sequence shown here is derived from an EMBL/GenBank/DDBJ whole genome shotgun (WGS) entry which is preliminary data.</text>
</comment>
<reference evidence="3" key="1">
    <citation type="journal article" date="2019" name="Int. J. Syst. Evol. Microbiol.">
        <title>The Global Catalogue of Microorganisms (GCM) 10K type strain sequencing project: providing services to taxonomists for standard genome sequencing and annotation.</title>
        <authorList>
            <consortium name="The Broad Institute Genomics Platform"/>
            <consortium name="The Broad Institute Genome Sequencing Center for Infectious Disease"/>
            <person name="Wu L."/>
            <person name="Ma J."/>
        </authorList>
    </citation>
    <scope>NUCLEOTIDE SEQUENCE [LARGE SCALE GENOMIC DNA]</scope>
    <source>
        <strain evidence="3">JCM 17217</strain>
    </source>
</reference>
<dbReference type="Pfam" id="PF01797">
    <property type="entry name" value="Y1_Tnp"/>
    <property type="match status" value="1"/>
</dbReference>
<feature type="domain" description="Transposase IS200-like" evidence="1">
    <location>
        <begin position="8"/>
        <end position="147"/>
    </location>
</feature>
<evidence type="ECO:0000313" key="3">
    <source>
        <dbReference type="Proteomes" id="UP001501556"/>
    </source>
</evidence>
<sequence length="181" mass="21242">MGLKNRIFPDHIYFLTMTVVDWVDVFTRPAYRHIIVDALRYCQQHKGLELYAWCLMSNHLHLIAGAAPDKHLSDILRDFKRFTSKAITTAIQRDPESRRQWMLHRFAFNARIDTKSDTYKFWQRGSEAKELFGRDFTLQKLNYLHQNPVRAELVAEAEHYVYSSASNYSEQGGLLEVLFVG</sequence>
<dbReference type="InterPro" id="IPR036515">
    <property type="entry name" value="Transposase_17_sf"/>
</dbReference>
<gene>
    <name evidence="2" type="ORF">GCM10022407_11280</name>
</gene>
<dbReference type="NCBIfam" id="NF047646">
    <property type="entry name" value="REP_Tyr_transpos"/>
    <property type="match status" value="1"/>
</dbReference>
<dbReference type="Proteomes" id="UP001501556">
    <property type="component" value="Unassembled WGS sequence"/>
</dbReference>
<dbReference type="EMBL" id="BAABDI010000005">
    <property type="protein sequence ID" value="GAA3966765.1"/>
    <property type="molecule type" value="Genomic_DNA"/>
</dbReference>
<proteinExistence type="predicted"/>
<evidence type="ECO:0000313" key="2">
    <source>
        <dbReference type="EMBL" id="GAA3966765.1"/>
    </source>
</evidence>
<dbReference type="Gene3D" id="3.30.70.1290">
    <property type="entry name" value="Transposase IS200-like"/>
    <property type="match status" value="1"/>
</dbReference>
<dbReference type="InterPro" id="IPR002686">
    <property type="entry name" value="Transposase_17"/>
</dbReference>
<dbReference type="PANTHER" id="PTHR36966:SF1">
    <property type="entry name" value="REP-ASSOCIATED TYROSINE TRANSPOSASE"/>
    <property type="match status" value="1"/>
</dbReference>
<dbReference type="RefSeq" id="WP_345121927.1">
    <property type="nucleotide sequence ID" value="NZ_BAABDI010000005.1"/>
</dbReference>
<protein>
    <submittedName>
        <fullName evidence="2">Transposase</fullName>
    </submittedName>
</protein>
<name>A0ABP7PJS3_9BACT</name>
<keyword evidence="3" id="KW-1185">Reference proteome</keyword>
<accession>A0ABP7PJS3</accession>
<dbReference type="PANTHER" id="PTHR36966">
    <property type="entry name" value="REP-ASSOCIATED TYROSINE TRANSPOSASE"/>
    <property type="match status" value="1"/>
</dbReference>
<evidence type="ECO:0000259" key="1">
    <source>
        <dbReference type="SMART" id="SM01321"/>
    </source>
</evidence>
<dbReference type="InterPro" id="IPR052715">
    <property type="entry name" value="RAYT_transposase"/>
</dbReference>